<dbReference type="Proteomes" id="UP000630353">
    <property type="component" value="Unassembled WGS sequence"/>
</dbReference>
<dbReference type="PROSITE" id="PS00061">
    <property type="entry name" value="ADH_SHORT"/>
    <property type="match status" value="1"/>
</dbReference>
<evidence type="ECO:0000256" key="2">
    <source>
        <dbReference type="ARBA" id="ARBA00023002"/>
    </source>
</evidence>
<dbReference type="PRINTS" id="PR00081">
    <property type="entry name" value="GDHRDH"/>
</dbReference>
<organism evidence="3 4">
    <name type="scientific">Thalassobaculum fulvum</name>
    <dbReference type="NCBI Taxonomy" id="1633335"/>
    <lineage>
        <taxon>Bacteria</taxon>
        <taxon>Pseudomonadati</taxon>
        <taxon>Pseudomonadota</taxon>
        <taxon>Alphaproteobacteria</taxon>
        <taxon>Rhodospirillales</taxon>
        <taxon>Thalassobaculaceae</taxon>
        <taxon>Thalassobaculum</taxon>
    </lineage>
</organism>
<dbReference type="Gene3D" id="3.40.50.720">
    <property type="entry name" value="NAD(P)-binding Rossmann-like Domain"/>
    <property type="match status" value="1"/>
</dbReference>
<dbReference type="RefSeq" id="WP_189991397.1">
    <property type="nucleotide sequence ID" value="NZ_BMZS01000007.1"/>
</dbReference>
<keyword evidence="4" id="KW-1185">Reference proteome</keyword>
<comment type="similarity">
    <text evidence="1">Belongs to the short-chain dehydrogenases/reductases (SDR) family.</text>
</comment>
<dbReference type="InterPro" id="IPR002347">
    <property type="entry name" value="SDR_fam"/>
</dbReference>
<dbReference type="PRINTS" id="PR00080">
    <property type="entry name" value="SDRFAMILY"/>
</dbReference>
<dbReference type="EMBL" id="BMZS01000007">
    <property type="protein sequence ID" value="GHD54496.1"/>
    <property type="molecule type" value="Genomic_DNA"/>
</dbReference>
<keyword evidence="2" id="KW-0560">Oxidoreductase</keyword>
<dbReference type="SUPFAM" id="SSF51735">
    <property type="entry name" value="NAD(P)-binding Rossmann-fold domains"/>
    <property type="match status" value="1"/>
</dbReference>
<dbReference type="PANTHER" id="PTHR43639:SF1">
    <property type="entry name" value="SHORT-CHAIN DEHYDROGENASE_REDUCTASE FAMILY PROTEIN"/>
    <property type="match status" value="1"/>
</dbReference>
<gene>
    <name evidence="3" type="ORF">GCM10017083_32070</name>
</gene>
<comment type="caution">
    <text evidence="3">The sequence shown here is derived from an EMBL/GenBank/DDBJ whole genome shotgun (WGS) entry which is preliminary data.</text>
</comment>
<dbReference type="InterPro" id="IPR036291">
    <property type="entry name" value="NAD(P)-bd_dom_sf"/>
</dbReference>
<dbReference type="PANTHER" id="PTHR43639">
    <property type="entry name" value="OXIDOREDUCTASE, SHORT-CHAIN DEHYDROGENASE/REDUCTASE FAMILY (AFU_ORTHOLOGUE AFUA_5G02870)"/>
    <property type="match status" value="1"/>
</dbReference>
<reference evidence="3" key="2">
    <citation type="submission" date="2020-09" db="EMBL/GenBank/DDBJ databases">
        <authorList>
            <person name="Sun Q."/>
            <person name="Kim S."/>
        </authorList>
    </citation>
    <scope>NUCLEOTIDE SEQUENCE</scope>
    <source>
        <strain evidence="3">KCTC 42651</strain>
    </source>
</reference>
<evidence type="ECO:0000256" key="1">
    <source>
        <dbReference type="ARBA" id="ARBA00006484"/>
    </source>
</evidence>
<evidence type="ECO:0000313" key="3">
    <source>
        <dbReference type="EMBL" id="GHD54496.1"/>
    </source>
</evidence>
<dbReference type="AlphaFoldDB" id="A0A918XTE0"/>
<dbReference type="NCBIfam" id="NF006597">
    <property type="entry name" value="PRK09134.1"/>
    <property type="match status" value="1"/>
</dbReference>
<sequence length="259" mass="28146">MTQRHPCPVPRAALVTGAGKRVGRAVALRLAEAGWDIAVHYGRSRDEAEATATAVRERQRRAVTLSADLAEEAEVEGLVGRAREALGPIGLLVNNASVFEPDRLDTMTRDSWDRHMATNLRAPVVLMQRFAALLPADNDGVVVNILDQRVWNPNEEFLSYTVTKVALHGLTRTLALDLAPRIRVCGVGPGPTLPNARQHPEAFDAQARSLPLRRAIDPAEIADAVAYLADARSITGQMIAVDGGQHLWWAPPTDATPRD</sequence>
<proteinExistence type="inferred from homology"/>
<evidence type="ECO:0000313" key="4">
    <source>
        <dbReference type="Proteomes" id="UP000630353"/>
    </source>
</evidence>
<reference evidence="3" key="1">
    <citation type="journal article" date="2014" name="Int. J. Syst. Evol. Microbiol.">
        <title>Complete genome sequence of Corynebacterium casei LMG S-19264T (=DSM 44701T), isolated from a smear-ripened cheese.</title>
        <authorList>
            <consortium name="US DOE Joint Genome Institute (JGI-PGF)"/>
            <person name="Walter F."/>
            <person name="Albersmeier A."/>
            <person name="Kalinowski J."/>
            <person name="Ruckert C."/>
        </authorList>
    </citation>
    <scope>NUCLEOTIDE SEQUENCE</scope>
    <source>
        <strain evidence="3">KCTC 42651</strain>
    </source>
</reference>
<name>A0A918XTE0_9PROT</name>
<dbReference type="GO" id="GO:0016491">
    <property type="term" value="F:oxidoreductase activity"/>
    <property type="evidence" value="ECO:0007669"/>
    <property type="project" value="UniProtKB-KW"/>
</dbReference>
<protein>
    <submittedName>
        <fullName evidence="3">Short chain dehydrogenase</fullName>
    </submittedName>
</protein>
<accession>A0A918XTE0</accession>
<dbReference type="InterPro" id="IPR020904">
    <property type="entry name" value="Sc_DH/Rdtase_CS"/>
</dbReference>
<dbReference type="Pfam" id="PF13561">
    <property type="entry name" value="adh_short_C2"/>
    <property type="match status" value="1"/>
</dbReference>